<dbReference type="SUPFAM" id="SSF50129">
    <property type="entry name" value="GroES-like"/>
    <property type="match status" value="1"/>
</dbReference>
<evidence type="ECO:0000256" key="3">
    <source>
        <dbReference type="ARBA" id="ARBA00022833"/>
    </source>
</evidence>
<accession>A0A1H0RGD6</accession>
<dbReference type="PANTHER" id="PTHR42813:SF2">
    <property type="entry name" value="DEHYDROGENASE, ZINC-CONTAINING, PUTATIVE (AFU_ORTHOLOGUE AFUA_2G02810)-RELATED"/>
    <property type="match status" value="1"/>
</dbReference>
<evidence type="ECO:0000256" key="4">
    <source>
        <dbReference type="ARBA" id="ARBA00023002"/>
    </source>
</evidence>
<dbReference type="GO" id="GO:0008270">
    <property type="term" value="F:zinc ion binding"/>
    <property type="evidence" value="ECO:0007669"/>
    <property type="project" value="InterPro"/>
</dbReference>
<dbReference type="GO" id="GO:0016491">
    <property type="term" value="F:oxidoreductase activity"/>
    <property type="evidence" value="ECO:0007669"/>
    <property type="project" value="UniProtKB-KW"/>
</dbReference>
<sequence>MKAVTWHGKRDVRIDEVPDPMIKEPTDAIVKITSTAICGSDLHWYEVLGPYLSVGDILGHEPMGIVQEIGSGVTDIAVGDRVVVPFNISCGHCWMCQRGLQSRPPATFSSQLRLDACPL</sequence>
<dbReference type="AlphaFoldDB" id="A0A1H0RGD6"/>
<evidence type="ECO:0000256" key="2">
    <source>
        <dbReference type="ARBA" id="ARBA00022723"/>
    </source>
</evidence>
<keyword evidence="2" id="KW-0479">Metal-binding</keyword>
<evidence type="ECO:0000313" key="6">
    <source>
        <dbReference type="EMBL" id="SDP28440.1"/>
    </source>
</evidence>
<keyword evidence="4" id="KW-0560">Oxidoreductase</keyword>
<dbReference type="PROSITE" id="PS00059">
    <property type="entry name" value="ADH_ZINC"/>
    <property type="match status" value="1"/>
</dbReference>
<dbReference type="Pfam" id="PF08240">
    <property type="entry name" value="ADH_N"/>
    <property type="match status" value="1"/>
</dbReference>
<proteinExistence type="predicted"/>
<dbReference type="InterPro" id="IPR011032">
    <property type="entry name" value="GroES-like_sf"/>
</dbReference>
<keyword evidence="7" id="KW-1185">Reference proteome</keyword>
<organism evidence="6 7">
    <name type="scientific">Nakamurella panacisegetis</name>
    <dbReference type="NCBI Taxonomy" id="1090615"/>
    <lineage>
        <taxon>Bacteria</taxon>
        <taxon>Bacillati</taxon>
        <taxon>Actinomycetota</taxon>
        <taxon>Actinomycetes</taxon>
        <taxon>Nakamurellales</taxon>
        <taxon>Nakamurellaceae</taxon>
        <taxon>Nakamurella</taxon>
    </lineage>
</organism>
<evidence type="ECO:0000256" key="1">
    <source>
        <dbReference type="ARBA" id="ARBA00001947"/>
    </source>
</evidence>
<dbReference type="InterPro" id="IPR002328">
    <property type="entry name" value="ADH_Zn_CS"/>
</dbReference>
<dbReference type="EMBL" id="LT629710">
    <property type="protein sequence ID" value="SDP28440.1"/>
    <property type="molecule type" value="Genomic_DNA"/>
</dbReference>
<dbReference type="Proteomes" id="UP000198741">
    <property type="component" value="Chromosome I"/>
</dbReference>
<dbReference type="PANTHER" id="PTHR42813">
    <property type="entry name" value="ZINC-TYPE ALCOHOL DEHYDROGENASE-LIKE"/>
    <property type="match status" value="1"/>
</dbReference>
<evidence type="ECO:0000313" key="7">
    <source>
        <dbReference type="Proteomes" id="UP000198741"/>
    </source>
</evidence>
<protein>
    <submittedName>
        <fullName evidence="6">Alcohol dehydrogenase GroES-associated</fullName>
    </submittedName>
</protein>
<keyword evidence="3" id="KW-0862">Zinc</keyword>
<gene>
    <name evidence="6" type="ORF">SAMN04515671_3552</name>
</gene>
<feature type="domain" description="Alcohol dehydrogenase-like N-terminal" evidence="5">
    <location>
        <begin position="25"/>
        <end position="102"/>
    </location>
</feature>
<reference evidence="6 7" key="1">
    <citation type="submission" date="2016-10" db="EMBL/GenBank/DDBJ databases">
        <authorList>
            <person name="de Groot N.N."/>
        </authorList>
    </citation>
    <scope>NUCLEOTIDE SEQUENCE [LARGE SCALE GENOMIC DNA]</scope>
    <source>
        <strain evidence="7">P4-7,KCTC 19426,CECT 7604</strain>
    </source>
</reference>
<evidence type="ECO:0000259" key="5">
    <source>
        <dbReference type="Pfam" id="PF08240"/>
    </source>
</evidence>
<dbReference type="STRING" id="1090615.SAMN04515671_3552"/>
<name>A0A1H0RGD6_9ACTN</name>
<dbReference type="InterPro" id="IPR013154">
    <property type="entry name" value="ADH-like_N"/>
</dbReference>
<comment type="cofactor">
    <cofactor evidence="1">
        <name>Zn(2+)</name>
        <dbReference type="ChEBI" id="CHEBI:29105"/>
    </cofactor>
</comment>
<dbReference type="Gene3D" id="3.90.180.10">
    <property type="entry name" value="Medium-chain alcohol dehydrogenases, catalytic domain"/>
    <property type="match status" value="1"/>
</dbReference>